<gene>
    <name evidence="2" type="ordered locus">ACP_2848</name>
</gene>
<sequence>MRMRGMLYLFTHWNWKAALVVGLIRGGACVAALTGLTMHARQTFGLVEFAYVLATSGFASALQQQSLGVKDRRMGWVLCVVLIPFASLGLDALCHLWINGVGGKQIGLIACIFTLVSAMFHWFIMSKGAMLVGEDSRPLIDDMLRMPKLTILFVAEPVMAGWKLAKSVMRPVAQVSEEPVEELVA</sequence>
<feature type="transmembrane region" description="Helical" evidence="1">
    <location>
        <begin position="42"/>
        <end position="62"/>
    </location>
</feature>
<keyword evidence="1" id="KW-1133">Transmembrane helix</keyword>
<keyword evidence="3" id="KW-1185">Reference proteome</keyword>
<keyword evidence="1" id="KW-0472">Membrane</keyword>
<evidence type="ECO:0000313" key="2">
    <source>
        <dbReference type="EMBL" id="ACO33672.1"/>
    </source>
</evidence>
<evidence type="ECO:0000313" key="3">
    <source>
        <dbReference type="Proteomes" id="UP000002207"/>
    </source>
</evidence>
<dbReference type="RefSeq" id="WP_015897904.1">
    <property type="nucleotide sequence ID" value="NC_012483.1"/>
</dbReference>
<dbReference type="InParanoid" id="C1F3Q8"/>
<reference evidence="2 3" key="1">
    <citation type="journal article" date="2009" name="Appl. Environ. Microbiol.">
        <title>Three genomes from the phylum Acidobacteria provide insight into the lifestyles of these microorganisms in soils.</title>
        <authorList>
            <person name="Ward N.L."/>
            <person name="Challacombe J.F."/>
            <person name="Janssen P.H."/>
            <person name="Henrissat B."/>
            <person name="Coutinho P.M."/>
            <person name="Wu M."/>
            <person name="Xie G."/>
            <person name="Haft D.H."/>
            <person name="Sait M."/>
            <person name="Badger J."/>
            <person name="Barabote R.D."/>
            <person name="Bradley B."/>
            <person name="Brettin T.S."/>
            <person name="Brinkac L.M."/>
            <person name="Bruce D."/>
            <person name="Creasy T."/>
            <person name="Daugherty S.C."/>
            <person name="Davidsen T.M."/>
            <person name="DeBoy R.T."/>
            <person name="Detter J.C."/>
            <person name="Dodson R.J."/>
            <person name="Durkin A.S."/>
            <person name="Ganapathy A."/>
            <person name="Gwinn-Giglio M."/>
            <person name="Han C.S."/>
            <person name="Khouri H."/>
            <person name="Kiss H."/>
            <person name="Kothari S.P."/>
            <person name="Madupu R."/>
            <person name="Nelson K.E."/>
            <person name="Nelson W.C."/>
            <person name="Paulsen I."/>
            <person name="Penn K."/>
            <person name="Ren Q."/>
            <person name="Rosovitz M.J."/>
            <person name="Selengut J.D."/>
            <person name="Shrivastava S."/>
            <person name="Sullivan S.A."/>
            <person name="Tapia R."/>
            <person name="Thompson L.S."/>
            <person name="Watkins K.L."/>
            <person name="Yang Q."/>
            <person name="Yu C."/>
            <person name="Zafar N."/>
            <person name="Zhou L."/>
            <person name="Kuske C.R."/>
        </authorList>
    </citation>
    <scope>NUCLEOTIDE SEQUENCE [LARGE SCALE GENOMIC DNA]</scope>
    <source>
        <strain evidence="3">ATCC 51196 / DSM 11244 / BCRC 80197 / JCM 7670 / NBRC 15755 / NCIMB 13165 / 161</strain>
    </source>
</reference>
<feature type="transmembrane region" description="Helical" evidence="1">
    <location>
        <begin position="104"/>
        <end position="124"/>
    </location>
</feature>
<dbReference type="HOGENOM" id="CLU_1458293_0_0_0"/>
<name>C1F3Q8_ACIC5</name>
<dbReference type="KEGG" id="aca:ACP_2848"/>
<protein>
    <submittedName>
        <fullName evidence="2">Uncharacterized protein</fullName>
    </submittedName>
</protein>
<feature type="transmembrane region" description="Helical" evidence="1">
    <location>
        <begin position="74"/>
        <end position="98"/>
    </location>
</feature>
<evidence type="ECO:0000256" key="1">
    <source>
        <dbReference type="SAM" id="Phobius"/>
    </source>
</evidence>
<dbReference type="EMBL" id="CP001472">
    <property type="protein sequence ID" value="ACO33672.1"/>
    <property type="molecule type" value="Genomic_DNA"/>
</dbReference>
<proteinExistence type="predicted"/>
<keyword evidence="1" id="KW-0812">Transmembrane</keyword>
<organism evidence="2 3">
    <name type="scientific">Acidobacterium capsulatum (strain ATCC 51196 / DSM 11244 / BCRC 80197 / JCM 7670 / NBRC 15755 / NCIMB 13165 / 161)</name>
    <dbReference type="NCBI Taxonomy" id="240015"/>
    <lineage>
        <taxon>Bacteria</taxon>
        <taxon>Pseudomonadati</taxon>
        <taxon>Acidobacteriota</taxon>
        <taxon>Terriglobia</taxon>
        <taxon>Terriglobales</taxon>
        <taxon>Acidobacteriaceae</taxon>
        <taxon>Acidobacterium</taxon>
    </lineage>
</organism>
<dbReference type="Proteomes" id="UP000002207">
    <property type="component" value="Chromosome"/>
</dbReference>
<accession>C1F3Q8</accession>
<dbReference type="AlphaFoldDB" id="C1F3Q8"/>
<dbReference type="eggNOG" id="ENOG502ZHSP">
    <property type="taxonomic scope" value="Bacteria"/>
</dbReference>